<dbReference type="CDD" id="cd22767">
    <property type="entry name" value="OTU_ZRANB1"/>
    <property type="match status" value="1"/>
</dbReference>
<dbReference type="FunCoup" id="A0A1X7VLK3">
    <property type="interactions" value="76"/>
</dbReference>
<keyword evidence="10" id="KW-0378">Hydrolase</keyword>
<evidence type="ECO:0000256" key="11">
    <source>
        <dbReference type="ARBA" id="ARBA00022807"/>
    </source>
</evidence>
<feature type="domain" description="RanBP2-type" evidence="15">
    <location>
        <begin position="82"/>
        <end position="111"/>
    </location>
</feature>
<dbReference type="InterPro" id="IPR049768">
    <property type="entry name" value="ZRANB1_OTU"/>
</dbReference>
<dbReference type="Pfam" id="PF00641">
    <property type="entry name" value="Zn_ribbon_RanBP"/>
    <property type="match status" value="1"/>
</dbReference>
<dbReference type="GO" id="GO:0004843">
    <property type="term" value="F:cysteine-type deubiquitinase activity"/>
    <property type="evidence" value="ECO:0007669"/>
    <property type="project" value="UniProtKB-EC"/>
</dbReference>
<dbReference type="EnsemblMetazoa" id="Aqu2.1.40700_001">
    <property type="protein sequence ID" value="Aqu2.1.40700_001"/>
    <property type="gene ID" value="Aqu2.1.40700"/>
</dbReference>
<dbReference type="GO" id="GO:0071947">
    <property type="term" value="P:protein deubiquitination involved in ubiquitin-dependent protein catabolic process"/>
    <property type="evidence" value="ECO:0007669"/>
    <property type="project" value="TreeGrafter"/>
</dbReference>
<dbReference type="EnsemblMetazoa" id="XM_003383903.3">
    <property type="protein sequence ID" value="XP_003383951.1"/>
    <property type="gene ID" value="LOC100640193"/>
</dbReference>
<reference evidence="17" key="2">
    <citation type="submission" date="2017-05" db="UniProtKB">
        <authorList>
            <consortium name="EnsemblMetazoa"/>
        </authorList>
    </citation>
    <scope>IDENTIFICATION</scope>
</reference>
<evidence type="ECO:0000256" key="10">
    <source>
        <dbReference type="ARBA" id="ARBA00022801"/>
    </source>
</evidence>
<dbReference type="InterPro" id="IPR003323">
    <property type="entry name" value="OTU_dom"/>
</dbReference>
<dbReference type="OMA" id="MCDTKDD"/>
<dbReference type="EC" id="3.4.19.12" evidence="3"/>
<dbReference type="SMART" id="SM00547">
    <property type="entry name" value="ZnF_RBZ"/>
    <property type="match status" value="3"/>
</dbReference>
<dbReference type="InterPro" id="IPR051346">
    <property type="entry name" value="OTU_Deubiquitinase"/>
</dbReference>
<dbReference type="Gene3D" id="4.10.1060.10">
    <property type="entry name" value="Zinc finger, RanBP2-type"/>
    <property type="match status" value="2"/>
</dbReference>
<dbReference type="PROSITE" id="PS50802">
    <property type="entry name" value="OTU"/>
    <property type="match status" value="1"/>
</dbReference>
<keyword evidence="6" id="KW-0479">Metal-binding</keyword>
<dbReference type="OrthoDB" id="6275030at2759"/>
<dbReference type="GO" id="GO:0005634">
    <property type="term" value="C:nucleus"/>
    <property type="evidence" value="ECO:0007669"/>
    <property type="project" value="TreeGrafter"/>
</dbReference>
<dbReference type="GO" id="GO:0016055">
    <property type="term" value="P:Wnt signaling pathway"/>
    <property type="evidence" value="ECO:0007669"/>
    <property type="project" value="UniProtKB-KW"/>
</dbReference>
<dbReference type="PROSITE" id="PS01358">
    <property type="entry name" value="ZF_RANBP2_1"/>
    <property type="match status" value="3"/>
</dbReference>
<comment type="catalytic activity">
    <reaction evidence="1">
        <text>Thiol-dependent hydrolysis of ester, thioester, amide, peptide and isopeptide bonds formed by the C-terminal Gly of ubiquitin (a 76-residue protein attached to proteins as an intracellular targeting signal).</text>
        <dbReference type="EC" id="3.4.19.12"/>
    </reaction>
</comment>
<keyword evidence="9" id="KW-0833">Ubl conjugation pathway</keyword>
<name>A0A1X7VLK3_AMPQE</name>
<protein>
    <recommendedName>
        <fullName evidence="3">ubiquitinyl hydrolase 1</fullName>
        <ecNumber evidence="3">3.4.19.12</ecNumber>
    </recommendedName>
</protein>
<dbReference type="GO" id="GO:0008270">
    <property type="term" value="F:zinc ion binding"/>
    <property type="evidence" value="ECO:0007669"/>
    <property type="project" value="UniProtKB-KW"/>
</dbReference>
<dbReference type="InterPro" id="IPR041294">
    <property type="entry name" value="AnkUBD"/>
</dbReference>
<evidence type="ECO:0000259" key="15">
    <source>
        <dbReference type="PROSITE" id="PS50199"/>
    </source>
</evidence>
<dbReference type="PANTHER" id="PTHR13367:SF28">
    <property type="entry name" value="UBIQUITIN THIOESTERASE ZRANB1"/>
    <property type="match status" value="1"/>
</dbReference>
<comment type="similarity">
    <text evidence="2">Belongs to the peptidase C64 family.</text>
</comment>
<dbReference type="AlphaFoldDB" id="A0A1X7VLK3"/>
<dbReference type="GO" id="GO:0005737">
    <property type="term" value="C:cytoplasm"/>
    <property type="evidence" value="ECO:0007669"/>
    <property type="project" value="TreeGrafter"/>
</dbReference>
<feature type="domain" description="RanBP2-type" evidence="15">
    <location>
        <begin position="178"/>
        <end position="207"/>
    </location>
</feature>
<dbReference type="InterPro" id="IPR001876">
    <property type="entry name" value="Znf_RanBP2"/>
</dbReference>
<reference evidence="18" key="1">
    <citation type="journal article" date="2010" name="Nature">
        <title>The Amphimedon queenslandica genome and the evolution of animal complexity.</title>
        <authorList>
            <person name="Srivastava M."/>
            <person name="Simakov O."/>
            <person name="Chapman J."/>
            <person name="Fahey B."/>
            <person name="Gauthier M.E."/>
            <person name="Mitros T."/>
            <person name="Richards G.S."/>
            <person name="Conaco C."/>
            <person name="Dacre M."/>
            <person name="Hellsten U."/>
            <person name="Larroux C."/>
            <person name="Putnam N.H."/>
            <person name="Stanke M."/>
            <person name="Adamska M."/>
            <person name="Darling A."/>
            <person name="Degnan S.M."/>
            <person name="Oakley T.H."/>
            <person name="Plachetzki D.C."/>
            <person name="Zhai Y."/>
            <person name="Adamski M."/>
            <person name="Calcino A."/>
            <person name="Cummins S.F."/>
            <person name="Goodstein D.M."/>
            <person name="Harris C."/>
            <person name="Jackson D.J."/>
            <person name="Leys S.P."/>
            <person name="Shu S."/>
            <person name="Woodcroft B.J."/>
            <person name="Vervoort M."/>
            <person name="Kosik K.S."/>
            <person name="Manning G."/>
            <person name="Degnan B.M."/>
            <person name="Rokhsar D.S."/>
        </authorList>
    </citation>
    <scope>NUCLEOTIDE SEQUENCE [LARGE SCALE GENOMIC DNA]</scope>
</reference>
<dbReference type="PANTHER" id="PTHR13367">
    <property type="entry name" value="UBIQUITIN THIOESTERASE"/>
    <property type="match status" value="1"/>
</dbReference>
<evidence type="ECO:0000313" key="18">
    <source>
        <dbReference type="Proteomes" id="UP000007879"/>
    </source>
</evidence>
<dbReference type="KEGG" id="aqu:100640193"/>
<keyword evidence="7" id="KW-0677">Repeat</keyword>
<evidence type="ECO:0000256" key="14">
    <source>
        <dbReference type="SAM" id="MobiDB-lite"/>
    </source>
</evidence>
<dbReference type="Gene3D" id="2.30.30.380">
    <property type="entry name" value="Zn-finger domain of Sec23/24"/>
    <property type="match status" value="1"/>
</dbReference>
<dbReference type="STRING" id="400682.A0A1X7VLK3"/>
<feature type="domain" description="OTU" evidence="16">
    <location>
        <begin position="450"/>
        <end position="608"/>
    </location>
</feature>
<sequence length="699" mass="78182">MALNTKWDCPLCTYLNWSSTAKCVLCGCSRPTSGTIVPPKSTIAKFKQTTQASLSIKQSPTRSPTCIKAPTSGAGAAPETRRRSQWSCSECTYLNWSNSSVCTICVTPRNKTATPSSQPAPPTSSHRNVSQSSSIFDYAGTSEATPSLEPIKPSKTSKHNKKLSPQYEKKLASSSVSSSKKWTCPICTYENWPRSSKCVMCKTVPSPTLLPAGAVGDREFDDLNDHVQVPTAISPYSTMEKHQSTIERHSYETLLPSSSSSSEDELIRQIRNKFTTLDWSFLEACRGVLSRDIMAVKAYLKQGGDRGRQLTSDEVLVLNEPSKFTVGSTLVHLAVRFHQSDILSYLLTPAPVEARKRLPSQANPDLATEIRELVSQSLVSWYNPGGEWTCHYINQLTTFLLPSDISDFNVSVTQKIFEEIVDLDVQKELQEEGPVINWSNEITNNLQSRLYPLWNRTAGDCLLDSALQATWGVVDRDNHLRKALSDSLKNGSSKFFEYWKESELSHAHAQQFNIEEEQLKSDWSVILSSADRQGKPLEQIHIFVLSHILRRPIIVYGVKMVKNYRGEQLGLANFEGVYLPLLWDSTFCWRVPIALGYTRGHFSALVGMRSSCDNHVTYLPLVDCDLKPLPVMFVSQHEVSGSYEDLVRDYCDCHVTLGGILTAKQSFSSLEQEPIQLTSLVADWLDKFVKLNKKHDSPL</sequence>
<accession>A0A1X7VLK3</accession>
<evidence type="ECO:0000256" key="6">
    <source>
        <dbReference type="ARBA" id="ARBA00022723"/>
    </source>
</evidence>
<evidence type="ECO:0000259" key="16">
    <source>
        <dbReference type="PROSITE" id="PS50802"/>
    </source>
</evidence>
<dbReference type="GO" id="GO:0070530">
    <property type="term" value="F:K63-linked polyubiquitin modification-dependent protein binding"/>
    <property type="evidence" value="ECO:0007669"/>
    <property type="project" value="TreeGrafter"/>
</dbReference>
<keyword evidence="12" id="KW-0862">Zinc</keyword>
<keyword evidence="4" id="KW-0645">Protease</keyword>
<dbReference type="SUPFAM" id="SSF90209">
    <property type="entry name" value="Ran binding protein zinc finger-like"/>
    <property type="match status" value="2"/>
</dbReference>
<evidence type="ECO:0000256" key="9">
    <source>
        <dbReference type="ARBA" id="ARBA00022786"/>
    </source>
</evidence>
<keyword evidence="5" id="KW-0879">Wnt signaling pathway</keyword>
<evidence type="ECO:0000256" key="4">
    <source>
        <dbReference type="ARBA" id="ARBA00022670"/>
    </source>
</evidence>
<evidence type="ECO:0000256" key="8">
    <source>
        <dbReference type="ARBA" id="ARBA00022771"/>
    </source>
</evidence>
<dbReference type="Pfam" id="PF18418">
    <property type="entry name" value="AnkUBD"/>
    <property type="match status" value="1"/>
</dbReference>
<feature type="region of interest" description="Disordered" evidence="14">
    <location>
        <begin position="60"/>
        <end position="79"/>
    </location>
</feature>
<dbReference type="Gene3D" id="1.25.40.560">
    <property type="match status" value="1"/>
</dbReference>
<proteinExistence type="inferred from homology"/>
<keyword evidence="8 13" id="KW-0863">Zinc-finger</keyword>
<dbReference type="InterPro" id="IPR036443">
    <property type="entry name" value="Znf_RanBP2_sf"/>
</dbReference>
<evidence type="ECO:0000256" key="1">
    <source>
        <dbReference type="ARBA" id="ARBA00000707"/>
    </source>
</evidence>
<dbReference type="Pfam" id="PF02338">
    <property type="entry name" value="OTU"/>
    <property type="match status" value="1"/>
</dbReference>
<dbReference type="PROSITE" id="PS50199">
    <property type="entry name" value="ZF_RANBP2_2"/>
    <property type="match status" value="3"/>
</dbReference>
<evidence type="ECO:0000256" key="5">
    <source>
        <dbReference type="ARBA" id="ARBA00022687"/>
    </source>
</evidence>
<evidence type="ECO:0000256" key="7">
    <source>
        <dbReference type="ARBA" id="ARBA00022737"/>
    </source>
</evidence>
<organism evidence="17">
    <name type="scientific">Amphimedon queenslandica</name>
    <name type="common">Sponge</name>
    <dbReference type="NCBI Taxonomy" id="400682"/>
    <lineage>
        <taxon>Eukaryota</taxon>
        <taxon>Metazoa</taxon>
        <taxon>Porifera</taxon>
        <taxon>Demospongiae</taxon>
        <taxon>Heteroscleromorpha</taxon>
        <taxon>Haplosclerida</taxon>
        <taxon>Niphatidae</taxon>
        <taxon>Amphimedon</taxon>
    </lineage>
</organism>
<evidence type="ECO:0000256" key="13">
    <source>
        <dbReference type="PROSITE-ProRule" id="PRU00322"/>
    </source>
</evidence>
<evidence type="ECO:0000256" key="12">
    <source>
        <dbReference type="ARBA" id="ARBA00022833"/>
    </source>
</evidence>
<evidence type="ECO:0000256" key="3">
    <source>
        <dbReference type="ARBA" id="ARBA00012759"/>
    </source>
</evidence>
<evidence type="ECO:0000313" key="17">
    <source>
        <dbReference type="EnsemblMetazoa" id="Aqu2.1.40700_001"/>
    </source>
</evidence>
<gene>
    <name evidence="17" type="primary">100640193</name>
</gene>
<dbReference type="Proteomes" id="UP000007879">
    <property type="component" value="Unassembled WGS sequence"/>
</dbReference>
<feature type="domain" description="RanBP2-type" evidence="15">
    <location>
        <begin position="2"/>
        <end position="32"/>
    </location>
</feature>
<keyword evidence="18" id="KW-1185">Reference proteome</keyword>
<keyword evidence="11" id="KW-0788">Thiol protease</keyword>
<feature type="region of interest" description="Disordered" evidence="14">
    <location>
        <begin position="142"/>
        <end position="169"/>
    </location>
</feature>
<evidence type="ECO:0000256" key="2">
    <source>
        <dbReference type="ARBA" id="ARBA00005865"/>
    </source>
</evidence>
<dbReference type="InParanoid" id="A0A1X7VLK3"/>
<dbReference type="eggNOG" id="KOG4345">
    <property type="taxonomic scope" value="Eukaryota"/>
</dbReference>